<evidence type="ECO:0008006" key="4">
    <source>
        <dbReference type="Google" id="ProtNLM"/>
    </source>
</evidence>
<keyword evidence="1" id="KW-1133">Transmembrane helix</keyword>
<feature type="transmembrane region" description="Helical" evidence="1">
    <location>
        <begin position="163"/>
        <end position="182"/>
    </location>
</feature>
<evidence type="ECO:0000313" key="3">
    <source>
        <dbReference type="Proteomes" id="UP000252519"/>
    </source>
</evidence>
<comment type="caution">
    <text evidence="2">The sequence shown here is derived from an EMBL/GenBank/DDBJ whole genome shotgun (WGS) entry which is preliminary data.</text>
</comment>
<keyword evidence="1" id="KW-0472">Membrane</keyword>
<gene>
    <name evidence="2" type="ORF">ANCCAN_09990</name>
</gene>
<keyword evidence="1" id="KW-0812">Transmembrane</keyword>
<feature type="transmembrane region" description="Helical" evidence="1">
    <location>
        <begin position="217"/>
        <end position="237"/>
    </location>
</feature>
<dbReference type="OrthoDB" id="5857248at2759"/>
<dbReference type="EMBL" id="JOJR01000140">
    <property type="protein sequence ID" value="RCN44045.1"/>
    <property type="molecule type" value="Genomic_DNA"/>
</dbReference>
<dbReference type="Proteomes" id="UP000252519">
    <property type="component" value="Unassembled WGS sequence"/>
</dbReference>
<proteinExistence type="predicted"/>
<protein>
    <recommendedName>
        <fullName evidence="4">7TM GPCR serpentine receptor class x (Srx) domain-containing protein</fullName>
    </recommendedName>
</protein>
<keyword evidence="3" id="KW-1185">Reference proteome</keyword>
<accession>A0A368GM46</accession>
<name>A0A368GM46_ANCCA</name>
<sequence>MFTPLVGGTLTFVICTLLTVLYIPVLFIFYRRSEFHSVLAYRMMFWIGVADVGQLIILSLSGILAMTQSSSFPFYINKASFLCNTSTVKDIFFSVLWLNIVRVMVCHAVFVNRHNSKSFRIYRVFLLLFYNIRPFKCQRVFFFDKFIEYPVLNLEKYQHLLGHCFQLVYAAAVLIFLVSWIVKLTPYSSYHFDPNLLKWTYHKDDVKRKKVMKCPEIVLTTQHFLMSLLFFFGFLYWEFIDTWLERTVIVNFFSTLIWVIIVGLNPVIYLTVNRSVGTEESYLIICTDRP</sequence>
<dbReference type="AlphaFoldDB" id="A0A368GM46"/>
<evidence type="ECO:0000256" key="1">
    <source>
        <dbReference type="SAM" id="Phobius"/>
    </source>
</evidence>
<reference evidence="2 3" key="1">
    <citation type="submission" date="2014-10" db="EMBL/GenBank/DDBJ databases">
        <title>Draft genome of the hookworm Ancylostoma caninum.</title>
        <authorList>
            <person name="Mitreva M."/>
        </authorList>
    </citation>
    <scope>NUCLEOTIDE SEQUENCE [LARGE SCALE GENOMIC DNA]</scope>
    <source>
        <strain evidence="2 3">Baltimore</strain>
    </source>
</reference>
<evidence type="ECO:0000313" key="2">
    <source>
        <dbReference type="EMBL" id="RCN44045.1"/>
    </source>
</evidence>
<feature type="transmembrane region" description="Helical" evidence="1">
    <location>
        <begin position="91"/>
        <end position="112"/>
    </location>
</feature>
<feature type="transmembrane region" description="Helical" evidence="1">
    <location>
        <begin position="43"/>
        <end position="65"/>
    </location>
</feature>
<organism evidence="2 3">
    <name type="scientific">Ancylostoma caninum</name>
    <name type="common">Dog hookworm</name>
    <dbReference type="NCBI Taxonomy" id="29170"/>
    <lineage>
        <taxon>Eukaryota</taxon>
        <taxon>Metazoa</taxon>
        <taxon>Ecdysozoa</taxon>
        <taxon>Nematoda</taxon>
        <taxon>Chromadorea</taxon>
        <taxon>Rhabditida</taxon>
        <taxon>Rhabditina</taxon>
        <taxon>Rhabditomorpha</taxon>
        <taxon>Strongyloidea</taxon>
        <taxon>Ancylostomatidae</taxon>
        <taxon>Ancylostomatinae</taxon>
        <taxon>Ancylostoma</taxon>
    </lineage>
</organism>
<feature type="transmembrane region" description="Helical" evidence="1">
    <location>
        <begin position="249"/>
        <end position="272"/>
    </location>
</feature>
<feature type="transmembrane region" description="Helical" evidence="1">
    <location>
        <begin position="6"/>
        <end position="31"/>
    </location>
</feature>